<evidence type="ECO:0000313" key="6">
    <source>
        <dbReference type="WBParaSite" id="GPUH_0000490301-mRNA-1"/>
    </source>
</evidence>
<evidence type="ECO:0000256" key="2">
    <source>
        <dbReference type="SAM" id="MobiDB-lite"/>
    </source>
</evidence>
<dbReference type="PANTHER" id="PTHR11208:SF147">
    <property type="entry name" value="RNA-BINDING PROTEIN ASD-2"/>
    <property type="match status" value="1"/>
</dbReference>
<dbReference type="InterPro" id="IPR055256">
    <property type="entry name" value="KH_1_KHDC4/BBP-like"/>
</dbReference>
<dbReference type="AlphaFoldDB" id="A0A183D855"/>
<reference evidence="4 5" key="2">
    <citation type="submission" date="2018-11" db="EMBL/GenBank/DDBJ databases">
        <authorList>
            <consortium name="Pathogen Informatics"/>
        </authorList>
    </citation>
    <scope>NUCLEOTIDE SEQUENCE [LARGE SCALE GENOMIC DNA]</scope>
</reference>
<feature type="compositionally biased region" description="Basic and acidic residues" evidence="2">
    <location>
        <begin position="1"/>
        <end position="20"/>
    </location>
</feature>
<evidence type="ECO:0000313" key="5">
    <source>
        <dbReference type="Proteomes" id="UP000271098"/>
    </source>
</evidence>
<evidence type="ECO:0000259" key="3">
    <source>
        <dbReference type="Pfam" id="PF22675"/>
    </source>
</evidence>
<accession>A0A183D855</accession>
<keyword evidence="5" id="KW-1185">Reference proteome</keyword>
<evidence type="ECO:0000256" key="1">
    <source>
        <dbReference type="ARBA" id="ARBA00022884"/>
    </source>
</evidence>
<dbReference type="EMBL" id="UYRT01009711">
    <property type="protein sequence ID" value="VDK47929.1"/>
    <property type="molecule type" value="Genomic_DNA"/>
</dbReference>
<name>A0A183D855_9BILA</name>
<proteinExistence type="predicted"/>
<feature type="region of interest" description="Disordered" evidence="2">
    <location>
        <begin position="1"/>
        <end position="45"/>
    </location>
</feature>
<dbReference type="PANTHER" id="PTHR11208">
    <property type="entry name" value="RNA-BINDING PROTEIN RELATED"/>
    <property type="match status" value="1"/>
</dbReference>
<keyword evidence="1" id="KW-0694">RNA-binding</keyword>
<dbReference type="Proteomes" id="UP000271098">
    <property type="component" value="Unassembled WGS sequence"/>
</dbReference>
<dbReference type="SUPFAM" id="SSF54791">
    <property type="entry name" value="Eukaryotic type KH-domain (KH-domain type I)"/>
    <property type="match status" value="1"/>
</dbReference>
<evidence type="ECO:0000313" key="4">
    <source>
        <dbReference type="EMBL" id="VDK47929.1"/>
    </source>
</evidence>
<dbReference type="GO" id="GO:0003729">
    <property type="term" value="F:mRNA binding"/>
    <property type="evidence" value="ECO:0007669"/>
    <property type="project" value="TreeGrafter"/>
</dbReference>
<dbReference type="GO" id="GO:0048024">
    <property type="term" value="P:regulation of mRNA splicing, via spliceosome"/>
    <property type="evidence" value="ECO:0007669"/>
    <property type="project" value="TreeGrafter"/>
</dbReference>
<protein>
    <submittedName>
        <fullName evidence="6">KH_dom_type_1 domain-containing protein</fullName>
    </submittedName>
</protein>
<dbReference type="InterPro" id="IPR045071">
    <property type="entry name" value="BBP-like"/>
</dbReference>
<dbReference type="Pfam" id="PF22675">
    <property type="entry name" value="KH-I_KHDC4-BBP"/>
    <property type="match status" value="1"/>
</dbReference>
<organism evidence="6">
    <name type="scientific">Gongylonema pulchrum</name>
    <dbReference type="NCBI Taxonomy" id="637853"/>
    <lineage>
        <taxon>Eukaryota</taxon>
        <taxon>Metazoa</taxon>
        <taxon>Ecdysozoa</taxon>
        <taxon>Nematoda</taxon>
        <taxon>Chromadorea</taxon>
        <taxon>Rhabditida</taxon>
        <taxon>Spirurina</taxon>
        <taxon>Spiruromorpha</taxon>
        <taxon>Spiruroidea</taxon>
        <taxon>Gongylonematidae</taxon>
        <taxon>Gongylonema</taxon>
    </lineage>
</organism>
<sequence>MEGAKDCGDAVELPRRHAGDETDEQASPGPEAHAAESAHGNSPPSEARYLGELVEVLLKLGEYRNQQIGGRDKFRLTYGLVIREIDRVWNLVYARARRNGILPYRRYVHEIPTTRLVVLEEKVPIPERPECKFIGRILGPRGMSVKQLEARTQCTISIHGRGSVKVRIQCSELL</sequence>
<dbReference type="OrthoDB" id="6777263at2759"/>
<dbReference type="InterPro" id="IPR036612">
    <property type="entry name" value="KH_dom_type_1_sf"/>
</dbReference>
<gene>
    <name evidence="4" type="ORF">GPUH_LOCUS4896</name>
</gene>
<dbReference type="GO" id="GO:0005634">
    <property type="term" value="C:nucleus"/>
    <property type="evidence" value="ECO:0007669"/>
    <property type="project" value="TreeGrafter"/>
</dbReference>
<reference evidence="6" key="1">
    <citation type="submission" date="2016-06" db="UniProtKB">
        <authorList>
            <consortium name="WormBaseParasite"/>
        </authorList>
    </citation>
    <scope>IDENTIFICATION</scope>
</reference>
<dbReference type="Gene3D" id="3.30.1370.10">
    <property type="entry name" value="K Homology domain, type 1"/>
    <property type="match status" value="1"/>
</dbReference>
<dbReference type="WBParaSite" id="GPUH_0000490301-mRNA-1">
    <property type="protein sequence ID" value="GPUH_0000490301-mRNA-1"/>
    <property type="gene ID" value="GPUH_0000490301"/>
</dbReference>
<feature type="domain" description="KHDC4/BBP-like KH-domain type I" evidence="3">
    <location>
        <begin position="128"/>
        <end position="165"/>
    </location>
</feature>